<protein>
    <recommendedName>
        <fullName evidence="10">L-cysteine:1D-myo-inositol 2-amino-2-deoxy-alpha-D-glucopyranoside ligase</fullName>
        <shortName evidence="10">L-Cys:GlcN-Ins ligase</shortName>
        <ecNumber evidence="10">6.3.1.13</ecNumber>
    </recommendedName>
    <alternativeName>
        <fullName evidence="10">Mycothiol ligase</fullName>
        <shortName evidence="10">MSH ligase</shortName>
    </alternativeName>
</protein>
<dbReference type="KEGG" id="nbe:Back2_02160"/>
<dbReference type="RefSeq" id="WP_125565962.1">
    <property type="nucleotide sequence ID" value="NZ_AP019307.1"/>
</dbReference>
<dbReference type="GO" id="GO:0035446">
    <property type="term" value="F:cysteine-glucosaminylinositol ligase activity"/>
    <property type="evidence" value="ECO:0007669"/>
    <property type="project" value="UniProtKB-UniRule"/>
</dbReference>
<dbReference type="PANTHER" id="PTHR10890">
    <property type="entry name" value="CYSTEINYL-TRNA SYNTHETASE"/>
    <property type="match status" value="1"/>
</dbReference>
<dbReference type="EC" id="6.3.1.13" evidence="10"/>
<dbReference type="SUPFAM" id="SSF52374">
    <property type="entry name" value="Nucleotidylyl transferase"/>
    <property type="match status" value="1"/>
</dbReference>
<dbReference type="PRINTS" id="PR00983">
    <property type="entry name" value="TRNASYNTHCYS"/>
</dbReference>
<dbReference type="NCBIfam" id="TIGR03447">
    <property type="entry name" value="mycothiol_MshC"/>
    <property type="match status" value="1"/>
</dbReference>
<feature type="binding site" evidence="10">
    <location>
        <position position="220"/>
    </location>
    <ligand>
        <name>L-cysteinyl-5'-AMP</name>
        <dbReference type="ChEBI" id="CHEBI:144924"/>
    </ligand>
</feature>
<dbReference type="GO" id="GO:0005524">
    <property type="term" value="F:ATP binding"/>
    <property type="evidence" value="ECO:0007669"/>
    <property type="project" value="UniProtKB-KW"/>
</dbReference>
<proteinExistence type="inferred from homology"/>
<comment type="cofactor">
    <cofactor evidence="10">
        <name>Zn(2+)</name>
        <dbReference type="ChEBI" id="CHEBI:29105"/>
    </cofactor>
    <text evidence="10">Binds 1 zinc ion per subunit.</text>
</comment>
<dbReference type="GO" id="GO:0005829">
    <property type="term" value="C:cytosol"/>
    <property type="evidence" value="ECO:0007669"/>
    <property type="project" value="TreeGrafter"/>
</dbReference>
<evidence type="ECO:0000256" key="6">
    <source>
        <dbReference type="ARBA" id="ARBA00022741"/>
    </source>
</evidence>
<keyword evidence="8 10" id="KW-0067">ATP-binding</keyword>
<dbReference type="GO" id="GO:0006423">
    <property type="term" value="P:cysteinyl-tRNA aminoacylation"/>
    <property type="evidence" value="ECO:0007669"/>
    <property type="project" value="TreeGrafter"/>
</dbReference>
<dbReference type="InterPro" id="IPR024909">
    <property type="entry name" value="Cys-tRNA/MSH_ligase"/>
</dbReference>
<feature type="binding site" evidence="10">
    <location>
        <position position="40"/>
    </location>
    <ligand>
        <name>Zn(2+)</name>
        <dbReference type="ChEBI" id="CHEBI:29105"/>
    </ligand>
</feature>
<dbReference type="EMBL" id="AP019307">
    <property type="protein sequence ID" value="BBH15929.1"/>
    <property type="molecule type" value="Genomic_DNA"/>
</dbReference>
<feature type="binding site" evidence="10">
    <location>
        <position position="55"/>
    </location>
    <ligand>
        <name>L-cysteinyl-5'-AMP</name>
        <dbReference type="ChEBI" id="CHEBI:144924"/>
    </ligand>
</feature>
<dbReference type="HAMAP" id="MF_01697">
    <property type="entry name" value="MshC"/>
    <property type="match status" value="1"/>
</dbReference>
<comment type="function">
    <text evidence="1 10">Catalyzes the ATP-dependent condensation of GlcN-Ins and L-cysteine to form L-Cys-GlcN-Ins.</text>
</comment>
<comment type="catalytic activity">
    <reaction evidence="9 10">
        <text>1D-myo-inositol 2-amino-2-deoxy-alpha-D-glucopyranoside + L-cysteine + ATP = 1D-myo-inositol 2-(L-cysteinylamino)-2-deoxy-alpha-D-glucopyranoside + AMP + diphosphate + H(+)</text>
        <dbReference type="Rhea" id="RHEA:26176"/>
        <dbReference type="ChEBI" id="CHEBI:15378"/>
        <dbReference type="ChEBI" id="CHEBI:30616"/>
        <dbReference type="ChEBI" id="CHEBI:33019"/>
        <dbReference type="ChEBI" id="CHEBI:35235"/>
        <dbReference type="ChEBI" id="CHEBI:58886"/>
        <dbReference type="ChEBI" id="CHEBI:58887"/>
        <dbReference type="ChEBI" id="CHEBI:456215"/>
        <dbReference type="EC" id="6.3.1.13"/>
    </reaction>
</comment>
<feature type="binding site" evidence="10">
    <location>
        <begin position="40"/>
        <end position="43"/>
    </location>
    <ligand>
        <name>L-cysteinyl-5'-AMP</name>
        <dbReference type="ChEBI" id="CHEBI:144924"/>
    </ligand>
</feature>
<feature type="short sequence motif" description="'ERGGDP' region" evidence="10">
    <location>
        <begin position="180"/>
        <end position="185"/>
    </location>
</feature>
<feature type="binding site" evidence="10">
    <location>
        <begin position="242"/>
        <end position="244"/>
    </location>
    <ligand>
        <name>L-cysteinyl-5'-AMP</name>
        <dbReference type="ChEBI" id="CHEBI:144924"/>
    </ligand>
</feature>
<dbReference type="GO" id="GO:0010125">
    <property type="term" value="P:mycothiol biosynthetic process"/>
    <property type="evidence" value="ECO:0007669"/>
    <property type="project" value="UniProtKB-UniRule"/>
</dbReference>
<evidence type="ECO:0000259" key="11">
    <source>
        <dbReference type="Pfam" id="PF01406"/>
    </source>
</evidence>
<dbReference type="AlphaFoldDB" id="A0A3G9IYZ8"/>
<feature type="short sequence motif" description="'HIGH' region" evidence="10">
    <location>
        <begin position="42"/>
        <end position="52"/>
    </location>
</feature>
<organism evidence="12 13">
    <name type="scientific">Nocardioides baekrokdamisoli</name>
    <dbReference type="NCBI Taxonomy" id="1804624"/>
    <lineage>
        <taxon>Bacteria</taxon>
        <taxon>Bacillati</taxon>
        <taxon>Actinomycetota</taxon>
        <taxon>Actinomycetes</taxon>
        <taxon>Propionibacteriales</taxon>
        <taxon>Nocardioidaceae</taxon>
        <taxon>Nocardioides</taxon>
    </lineage>
</organism>
<feature type="domain" description="tRNA synthetases class I catalytic" evidence="11">
    <location>
        <begin position="36"/>
        <end position="327"/>
    </location>
</feature>
<evidence type="ECO:0000256" key="10">
    <source>
        <dbReference type="HAMAP-Rule" id="MF_01697"/>
    </source>
</evidence>
<comment type="subunit">
    <text evidence="3 10">Monomer.</text>
</comment>
<dbReference type="InterPro" id="IPR017812">
    <property type="entry name" value="Mycothiol_ligase_MshC"/>
</dbReference>
<feature type="binding site" evidence="10">
    <location>
        <position position="249"/>
    </location>
    <ligand>
        <name>Zn(2+)</name>
        <dbReference type="ChEBI" id="CHEBI:29105"/>
    </ligand>
</feature>
<keyword evidence="13" id="KW-1185">Reference proteome</keyword>
<feature type="binding site" evidence="10">
    <location>
        <begin position="78"/>
        <end position="80"/>
    </location>
    <ligand>
        <name>L-cysteinyl-5'-AMP</name>
        <dbReference type="ChEBI" id="CHEBI:144924"/>
    </ligand>
</feature>
<dbReference type="InterPro" id="IPR014729">
    <property type="entry name" value="Rossmann-like_a/b/a_fold"/>
</dbReference>
<name>A0A3G9IYZ8_9ACTN</name>
<evidence type="ECO:0000256" key="4">
    <source>
        <dbReference type="ARBA" id="ARBA00022598"/>
    </source>
</evidence>
<dbReference type="GO" id="GO:0008270">
    <property type="term" value="F:zinc ion binding"/>
    <property type="evidence" value="ECO:0007669"/>
    <property type="project" value="UniProtKB-UniRule"/>
</dbReference>
<evidence type="ECO:0000256" key="8">
    <source>
        <dbReference type="ARBA" id="ARBA00022840"/>
    </source>
</evidence>
<evidence type="ECO:0000256" key="5">
    <source>
        <dbReference type="ARBA" id="ARBA00022723"/>
    </source>
</evidence>
<dbReference type="Pfam" id="PF01406">
    <property type="entry name" value="tRNA-synt_1e"/>
    <property type="match status" value="1"/>
</dbReference>
<feature type="binding site" evidence="10">
    <location>
        <position position="224"/>
    </location>
    <ligand>
        <name>Zn(2+)</name>
        <dbReference type="ChEBI" id="CHEBI:29105"/>
    </ligand>
</feature>
<dbReference type="PANTHER" id="PTHR10890:SF3">
    <property type="entry name" value="CYSTEINE--TRNA LIGASE, CYTOPLASMIC"/>
    <property type="match status" value="1"/>
</dbReference>
<comment type="similarity">
    <text evidence="2 10">Belongs to the class-I aminoacyl-tRNA synthetase family. MshC subfamily.</text>
</comment>
<evidence type="ECO:0000256" key="3">
    <source>
        <dbReference type="ARBA" id="ARBA00011245"/>
    </source>
</evidence>
<dbReference type="Gene3D" id="1.20.120.640">
    <property type="entry name" value="Anticodon-binding domain of a subclass of class I aminoacyl-tRNA synthetases"/>
    <property type="match status" value="1"/>
</dbReference>
<dbReference type="Proteomes" id="UP000271573">
    <property type="component" value="Chromosome"/>
</dbReference>
<keyword evidence="5 10" id="KW-0479">Metal-binding</keyword>
<dbReference type="InterPro" id="IPR032678">
    <property type="entry name" value="tRNA-synt_1_cat_dom"/>
</dbReference>
<evidence type="ECO:0000256" key="9">
    <source>
        <dbReference type="ARBA" id="ARBA00048350"/>
    </source>
</evidence>
<keyword evidence="7 10" id="KW-0862">Zinc</keyword>
<evidence type="ECO:0000256" key="7">
    <source>
        <dbReference type="ARBA" id="ARBA00022833"/>
    </source>
</evidence>
<accession>A0A3G9IYZ8</accession>
<dbReference type="OrthoDB" id="9815130at2"/>
<gene>
    <name evidence="12" type="primary">cysS_1</name>
    <name evidence="10" type="synonym">mshC</name>
    <name evidence="12" type="ORF">Back2_02160</name>
</gene>
<sequence length="403" mass="43656">MRPWTGPAVPALPVRAPELSLYDTATGAVRPTTGSSLYVCGITPYDATHLGHANTYIAFDLLVRAWINAGHEVTYAQNVTDVDDPLLERALKVGADWTELAQRETALYRLDMEALRVIAPTSFIGAVESIPIVLDMIARLEANGATYRVDDDIYFSTAADEAFGSESGLDRDTMLKLFGERGGDPDRAGKRDPLDPLLWRAHVPGEPGWDSPYGLGRPGWHIECAAIAEKYLGESFSVQGGGADLVFPHHEMSASHAHVLGDGFASHYAHAGLVGYDGEKMSKSRGNLVFINSLRHSEIDPSAIRLALLRHHYRETWEWFDNDLWDAVDTVQQWRHATSHDATAPSDAVVTAVLAAMADDLNAPAAVVAIQEWVEATLRGDTSQPGGGEAIKLVADAALGLVL</sequence>
<evidence type="ECO:0000256" key="1">
    <source>
        <dbReference type="ARBA" id="ARBA00003679"/>
    </source>
</evidence>
<reference evidence="12 13" key="1">
    <citation type="submission" date="2018-11" db="EMBL/GenBank/DDBJ databases">
        <title>Complete genome sequence of Nocardioides baekrokdamisoli strain KCTC 39748.</title>
        <authorList>
            <person name="Kang S.W."/>
            <person name="Lee K.C."/>
            <person name="Kim K.K."/>
            <person name="Kim J.S."/>
            <person name="Kim D.S."/>
            <person name="Ko S.H."/>
            <person name="Yang S.H."/>
            <person name="Shin Y.K."/>
            <person name="Lee J.S."/>
        </authorList>
    </citation>
    <scope>NUCLEOTIDE SEQUENCE [LARGE SCALE GENOMIC DNA]</scope>
    <source>
        <strain evidence="12 13">KCTC 39748</strain>
    </source>
</reference>
<evidence type="ECO:0000313" key="12">
    <source>
        <dbReference type="EMBL" id="BBH15929.1"/>
    </source>
</evidence>
<evidence type="ECO:0000256" key="2">
    <source>
        <dbReference type="ARBA" id="ARBA00007723"/>
    </source>
</evidence>
<dbReference type="GO" id="GO:0004817">
    <property type="term" value="F:cysteine-tRNA ligase activity"/>
    <property type="evidence" value="ECO:0007669"/>
    <property type="project" value="TreeGrafter"/>
</dbReference>
<dbReference type="Gene3D" id="3.40.50.620">
    <property type="entry name" value="HUPs"/>
    <property type="match status" value="1"/>
</dbReference>
<evidence type="ECO:0000313" key="13">
    <source>
        <dbReference type="Proteomes" id="UP000271573"/>
    </source>
</evidence>
<keyword evidence="6 10" id="KW-0547">Nucleotide-binding</keyword>
<keyword evidence="4 10" id="KW-0436">Ligase</keyword>
<feature type="short sequence motif" description="'KMSKS' region" evidence="10">
    <location>
        <begin position="280"/>
        <end position="284"/>
    </location>
</feature>
<feature type="binding site" evidence="10">
    <location>
        <position position="274"/>
    </location>
    <ligand>
        <name>L-cysteinyl-5'-AMP</name>
        <dbReference type="ChEBI" id="CHEBI:144924"/>
    </ligand>
</feature>